<evidence type="ECO:0000313" key="2">
    <source>
        <dbReference type="Proteomes" id="UP000765509"/>
    </source>
</evidence>
<organism evidence="1 2">
    <name type="scientific">Austropuccinia psidii MF-1</name>
    <dbReference type="NCBI Taxonomy" id="1389203"/>
    <lineage>
        <taxon>Eukaryota</taxon>
        <taxon>Fungi</taxon>
        <taxon>Dikarya</taxon>
        <taxon>Basidiomycota</taxon>
        <taxon>Pucciniomycotina</taxon>
        <taxon>Pucciniomycetes</taxon>
        <taxon>Pucciniales</taxon>
        <taxon>Sphaerophragmiaceae</taxon>
        <taxon>Austropuccinia</taxon>
    </lineage>
</organism>
<reference evidence="1" key="1">
    <citation type="submission" date="2021-03" db="EMBL/GenBank/DDBJ databases">
        <title>Draft genome sequence of rust myrtle Austropuccinia psidii MF-1, a brazilian biotype.</title>
        <authorList>
            <person name="Quecine M.C."/>
            <person name="Pachon D.M.R."/>
            <person name="Bonatelli M.L."/>
            <person name="Correr F.H."/>
            <person name="Franceschini L.M."/>
            <person name="Leite T.F."/>
            <person name="Margarido G.R.A."/>
            <person name="Almeida C.A."/>
            <person name="Ferrarezi J.A."/>
            <person name="Labate C.A."/>
        </authorList>
    </citation>
    <scope>NUCLEOTIDE SEQUENCE</scope>
    <source>
        <strain evidence="1">MF-1</strain>
    </source>
</reference>
<comment type="caution">
    <text evidence="1">The sequence shown here is derived from an EMBL/GenBank/DDBJ whole genome shotgun (WGS) entry which is preliminary data.</text>
</comment>
<dbReference type="Proteomes" id="UP000765509">
    <property type="component" value="Unassembled WGS sequence"/>
</dbReference>
<protein>
    <submittedName>
        <fullName evidence="1">Uncharacterized protein</fullName>
    </submittedName>
</protein>
<sequence>MCNAIRRWSLPWKPKTKDAAGKRDISFMVNSLSLGDFTKESTMESQDKIAAELQAATLGIITPKSFKQAITSPEKSQWEDAIWTELCNMRDMGVYNILPMPRGTHVLGGGWVFVKKPATGNTPV</sequence>
<proteinExistence type="predicted"/>
<gene>
    <name evidence="1" type="ORF">O181_079251</name>
</gene>
<accession>A0A9Q3FFW6</accession>
<name>A0A9Q3FFW6_9BASI</name>
<dbReference type="EMBL" id="AVOT02044177">
    <property type="protein sequence ID" value="MBW0539536.1"/>
    <property type="molecule type" value="Genomic_DNA"/>
</dbReference>
<keyword evidence="2" id="KW-1185">Reference proteome</keyword>
<dbReference type="AlphaFoldDB" id="A0A9Q3FFW6"/>
<evidence type="ECO:0000313" key="1">
    <source>
        <dbReference type="EMBL" id="MBW0539536.1"/>
    </source>
</evidence>